<dbReference type="NCBIfam" id="NF003106">
    <property type="entry name" value="PRK04027.1"/>
    <property type="match status" value="1"/>
</dbReference>
<keyword evidence="4 7" id="KW-0694">RNA-binding</keyword>
<evidence type="ECO:0000256" key="7">
    <source>
        <dbReference type="HAMAP-Rule" id="MF_00480"/>
    </source>
</evidence>
<dbReference type="PIRSF" id="PIRSF002122">
    <property type="entry name" value="RPS7p_RPS7a_RPS5e_RPS7o"/>
    <property type="match status" value="1"/>
</dbReference>
<dbReference type="AlphaFoldDB" id="A0A4E0PZZ6"/>
<evidence type="ECO:0000256" key="4">
    <source>
        <dbReference type="ARBA" id="ARBA00022884"/>
    </source>
</evidence>
<dbReference type="CDD" id="cd14867">
    <property type="entry name" value="uS7_Eukaryote"/>
    <property type="match status" value="1"/>
</dbReference>
<dbReference type="EMBL" id="PGGK01000001">
    <property type="protein sequence ID" value="TGC11337.1"/>
    <property type="molecule type" value="Genomic_DNA"/>
</dbReference>
<dbReference type="InterPro" id="IPR005716">
    <property type="entry name" value="Ribosomal_uS7_euk/arc"/>
</dbReference>
<keyword evidence="12" id="KW-1185">Reference proteome</keyword>
<dbReference type="OrthoDB" id="45346at2157"/>
<reference evidence="11 12" key="1">
    <citation type="submission" date="2017-11" db="EMBL/GenBank/DDBJ databases">
        <title>Isolation and Characterization of Methanogenic Archaea from Saline Meromictic Lake at Siberia.</title>
        <authorList>
            <person name="Shen Y."/>
            <person name="Huang H.-H."/>
            <person name="Lai M.-C."/>
            <person name="Chen S.-C."/>
        </authorList>
    </citation>
    <scope>NUCLEOTIDE SEQUENCE [LARGE SCALE GENOMIC DNA]</scope>
    <source>
        <strain evidence="11 12">SY-01</strain>
    </source>
</reference>
<dbReference type="GO" id="GO:0006412">
    <property type="term" value="P:translation"/>
    <property type="evidence" value="ECO:0007669"/>
    <property type="project" value="UniProtKB-UniRule"/>
</dbReference>
<evidence type="ECO:0000259" key="10">
    <source>
        <dbReference type="Pfam" id="PF00177"/>
    </source>
</evidence>
<keyword evidence="5 7" id="KW-0689">Ribosomal protein</keyword>
<sequence length="189" mass="20916">MIHMIKLFGKWDFAEVEVADQGIKAYVSLDPVIIPHSNGKHARQQFNKSEICIVERLVNNVMRNEQNTGKKQVALKIVEEALEVINERTKKNPVQVLVEAIANAGPREEVVRLKYGGISVPKAVDTSSQRRVDTALRYITMGANQAAFKSKKSAASCLAAEIIAASNRDAKCFSINRKDGKERVAKAAR</sequence>
<keyword evidence="3 7" id="KW-0699">rRNA-binding</keyword>
<dbReference type="GO" id="GO:0003735">
    <property type="term" value="F:structural constituent of ribosome"/>
    <property type="evidence" value="ECO:0007669"/>
    <property type="project" value="UniProtKB-UniRule"/>
</dbReference>
<evidence type="ECO:0000256" key="5">
    <source>
        <dbReference type="ARBA" id="ARBA00022980"/>
    </source>
</evidence>
<gene>
    <name evidence="7" type="primary">rps7</name>
    <name evidence="11" type="ORF">CUN85_00170</name>
</gene>
<dbReference type="Proteomes" id="UP000297295">
    <property type="component" value="Unassembled WGS sequence"/>
</dbReference>
<organism evidence="11 12">
    <name type="scientific">Methanolobus halotolerans</name>
    <dbReference type="NCBI Taxonomy" id="2052935"/>
    <lineage>
        <taxon>Archaea</taxon>
        <taxon>Methanobacteriati</taxon>
        <taxon>Methanobacteriota</taxon>
        <taxon>Stenosarchaea group</taxon>
        <taxon>Methanomicrobia</taxon>
        <taxon>Methanosarcinales</taxon>
        <taxon>Methanosarcinaceae</taxon>
        <taxon>Methanolobus</taxon>
    </lineage>
</organism>
<evidence type="ECO:0000256" key="8">
    <source>
        <dbReference type="RuleBase" id="RU003619"/>
    </source>
</evidence>
<dbReference type="InterPro" id="IPR036823">
    <property type="entry name" value="Ribosomal_uS7_dom_sf"/>
</dbReference>
<dbReference type="PANTHER" id="PTHR11205">
    <property type="entry name" value="RIBOSOMAL PROTEIN S7"/>
    <property type="match status" value="1"/>
</dbReference>
<dbReference type="InterPro" id="IPR026018">
    <property type="entry name" value="Ribosomal_uS7_arc"/>
</dbReference>
<evidence type="ECO:0000256" key="9">
    <source>
        <dbReference type="RuleBase" id="RU003621"/>
    </source>
</evidence>
<dbReference type="Pfam" id="PF00177">
    <property type="entry name" value="Ribosomal_S7"/>
    <property type="match status" value="1"/>
</dbReference>
<accession>A0A4E0PZZ6</accession>
<dbReference type="HAMAP" id="MF_00480_A">
    <property type="entry name" value="Ribosomal_uS7_A"/>
    <property type="match status" value="1"/>
</dbReference>
<protein>
    <recommendedName>
        <fullName evidence="7">Small ribosomal subunit protein uS7</fullName>
    </recommendedName>
</protein>
<proteinExistence type="inferred from homology"/>
<dbReference type="InterPro" id="IPR023798">
    <property type="entry name" value="Ribosomal_uS7_dom"/>
</dbReference>
<dbReference type="GO" id="GO:0015935">
    <property type="term" value="C:small ribosomal subunit"/>
    <property type="evidence" value="ECO:0007669"/>
    <property type="project" value="UniProtKB-UniRule"/>
</dbReference>
<evidence type="ECO:0000313" key="12">
    <source>
        <dbReference type="Proteomes" id="UP000297295"/>
    </source>
</evidence>
<evidence type="ECO:0000256" key="2">
    <source>
        <dbReference type="ARBA" id="ARBA00011458"/>
    </source>
</evidence>
<keyword evidence="6 7" id="KW-0687">Ribonucleoprotein</keyword>
<dbReference type="NCBIfam" id="TIGR01028">
    <property type="entry name" value="uS7_euk_arch"/>
    <property type="match status" value="1"/>
</dbReference>
<feature type="domain" description="Small ribosomal subunit protein uS7" evidence="10">
    <location>
        <begin position="29"/>
        <end position="189"/>
    </location>
</feature>
<dbReference type="Gene3D" id="1.10.455.10">
    <property type="entry name" value="Ribosomal protein S7 domain"/>
    <property type="match status" value="1"/>
</dbReference>
<evidence type="ECO:0000256" key="3">
    <source>
        <dbReference type="ARBA" id="ARBA00022730"/>
    </source>
</evidence>
<dbReference type="GO" id="GO:0019843">
    <property type="term" value="F:rRNA binding"/>
    <property type="evidence" value="ECO:0007669"/>
    <property type="project" value="UniProtKB-UniRule"/>
</dbReference>
<evidence type="ECO:0000256" key="1">
    <source>
        <dbReference type="ARBA" id="ARBA00007151"/>
    </source>
</evidence>
<comment type="subunit">
    <text evidence="2 7 9">Part of the 30S ribosomal subunit.</text>
</comment>
<evidence type="ECO:0000256" key="6">
    <source>
        <dbReference type="ARBA" id="ARBA00023274"/>
    </source>
</evidence>
<comment type="caution">
    <text evidence="11">The sequence shown here is derived from an EMBL/GenBank/DDBJ whole genome shotgun (WGS) entry which is preliminary data.</text>
</comment>
<dbReference type="InterPro" id="IPR000235">
    <property type="entry name" value="Ribosomal_uS7"/>
</dbReference>
<dbReference type="InterPro" id="IPR020606">
    <property type="entry name" value="Ribosomal_uS7_CS"/>
</dbReference>
<dbReference type="PROSITE" id="PS00052">
    <property type="entry name" value="RIBOSOMAL_S7"/>
    <property type="match status" value="1"/>
</dbReference>
<comment type="function">
    <text evidence="7 9">One of the primary rRNA binding proteins, it binds directly to 16S rRNA where it nucleates assembly of the head domain of the 30S subunit. Is located at the subunit interface close to the decoding center.</text>
</comment>
<evidence type="ECO:0000313" key="11">
    <source>
        <dbReference type="EMBL" id="TGC11337.1"/>
    </source>
</evidence>
<dbReference type="SUPFAM" id="SSF47973">
    <property type="entry name" value="Ribosomal protein S7"/>
    <property type="match status" value="1"/>
</dbReference>
<name>A0A4E0PZZ6_9EURY</name>
<comment type="similarity">
    <text evidence="1 7 8">Belongs to the universal ribosomal protein uS7 family.</text>
</comment>